<evidence type="ECO:0000256" key="4">
    <source>
        <dbReference type="ARBA" id="ARBA00022519"/>
    </source>
</evidence>
<dbReference type="Gene3D" id="1.20.1560.10">
    <property type="entry name" value="ABC transporter type 1, transmembrane domain"/>
    <property type="match status" value="1"/>
</dbReference>
<sequence length="590" mass="61745">MNAPDILPVATARQTWQWLRRELRSRAGTVTVMVIAGLVAAATAVVPVYVLGVLVDRIIDRSPVSVIVTIGIIVTVAALVGGMASGVSNYVIGRFGAVALADLREACVETALSLPTTTVERVGRGDIITRVSTDVATIAKAVSDVIPTMFASVLLGLVSLIAMLGLDWRLGLAGAVAIPFYVLALRWYLPRSAPRYAQERQAIGERSQVLMESMAGSATVHAYGMHAEHQSTIEAASARVRDISIGVFTLFTRFVGRINRAEFVGLAVIVIAGFWLVKSGSVTVGQTTAAALLFHRLFNPISALLFTFDEAQDAGASLARLVGLVSLGGADRPAPPPTAEQRREPRDGGLELADLEFSYDGEHPVVRGVTIRVEPGARVALVGSTGAGKSTVARIAAGSLVPQRGSVRIGGVSLAAMPPEQRRRHIAIVSQEVHVFAGPLIDDLRLASPGATEAEVRAALATVGADQWVSALAAGVGTIVGEGGHQLTSAQAQQLALARLLLADPTVAILDEATAEAGSQGARELERAAAAATAGRTTLVIAHRLTQAASADRIVVMAQGRVVESGTHDELVSAGGRYAELWRAWAAQRS</sequence>
<dbReference type="CDD" id="cd07346">
    <property type="entry name" value="ABC_6TM_exporters"/>
    <property type="match status" value="1"/>
</dbReference>
<dbReference type="GO" id="GO:0016887">
    <property type="term" value="F:ATP hydrolysis activity"/>
    <property type="evidence" value="ECO:0007669"/>
    <property type="project" value="InterPro"/>
</dbReference>
<dbReference type="PROSITE" id="PS50929">
    <property type="entry name" value="ABC_TM1F"/>
    <property type="match status" value="1"/>
</dbReference>
<keyword evidence="4" id="KW-0997">Cell inner membrane</keyword>
<keyword evidence="8" id="KW-1278">Translocase</keyword>
<keyword evidence="9 12" id="KW-1133">Transmembrane helix</keyword>
<evidence type="ECO:0000313" key="15">
    <source>
        <dbReference type="EMBL" id="BBY64828.1"/>
    </source>
</evidence>
<dbReference type="FunFam" id="3.40.50.300:FF:001001">
    <property type="entry name" value="Multidrug ABC transporter ATP-binding protein"/>
    <property type="match status" value="1"/>
</dbReference>
<evidence type="ECO:0000256" key="5">
    <source>
        <dbReference type="ARBA" id="ARBA00022692"/>
    </source>
</evidence>
<accession>A0A7I7T6X4</accession>
<feature type="transmembrane region" description="Helical" evidence="12">
    <location>
        <begin position="261"/>
        <end position="277"/>
    </location>
</feature>
<dbReference type="InterPro" id="IPR011527">
    <property type="entry name" value="ABC1_TM_dom"/>
</dbReference>
<dbReference type="Gene3D" id="3.40.50.300">
    <property type="entry name" value="P-loop containing nucleotide triphosphate hydrolases"/>
    <property type="match status" value="1"/>
</dbReference>
<dbReference type="SMART" id="SM00382">
    <property type="entry name" value="AAA"/>
    <property type="match status" value="1"/>
</dbReference>
<dbReference type="PANTHER" id="PTHR24221">
    <property type="entry name" value="ATP-BINDING CASSETTE SUB-FAMILY B"/>
    <property type="match status" value="1"/>
</dbReference>
<dbReference type="Proteomes" id="UP000467148">
    <property type="component" value="Chromosome"/>
</dbReference>
<evidence type="ECO:0000313" key="16">
    <source>
        <dbReference type="Proteomes" id="UP000467148"/>
    </source>
</evidence>
<evidence type="ECO:0000256" key="3">
    <source>
        <dbReference type="ARBA" id="ARBA00022475"/>
    </source>
</evidence>
<evidence type="ECO:0000259" key="14">
    <source>
        <dbReference type="PROSITE" id="PS50929"/>
    </source>
</evidence>
<evidence type="ECO:0000256" key="10">
    <source>
        <dbReference type="ARBA" id="ARBA00023136"/>
    </source>
</evidence>
<dbReference type="InterPro" id="IPR039421">
    <property type="entry name" value="Type_1_exporter"/>
</dbReference>
<dbReference type="GO" id="GO:0140359">
    <property type="term" value="F:ABC-type transporter activity"/>
    <property type="evidence" value="ECO:0007669"/>
    <property type="project" value="InterPro"/>
</dbReference>
<evidence type="ECO:0000256" key="12">
    <source>
        <dbReference type="SAM" id="Phobius"/>
    </source>
</evidence>
<evidence type="ECO:0000256" key="6">
    <source>
        <dbReference type="ARBA" id="ARBA00022741"/>
    </source>
</evidence>
<evidence type="ECO:0000256" key="11">
    <source>
        <dbReference type="ARBA" id="ARBA00023455"/>
    </source>
</evidence>
<feature type="transmembrane region" description="Helical" evidence="12">
    <location>
        <begin position="64"/>
        <end position="84"/>
    </location>
</feature>
<gene>
    <name evidence="15" type="ORF">MHEL_30710</name>
</gene>
<dbReference type="SUPFAM" id="SSF52540">
    <property type="entry name" value="P-loop containing nucleoside triphosphate hydrolases"/>
    <property type="match status" value="1"/>
</dbReference>
<organism evidence="15 16">
    <name type="scientific">Mycolicibacterium helvum</name>
    <dbReference type="NCBI Taxonomy" id="1534349"/>
    <lineage>
        <taxon>Bacteria</taxon>
        <taxon>Bacillati</taxon>
        <taxon>Actinomycetota</taxon>
        <taxon>Actinomycetes</taxon>
        <taxon>Mycobacteriales</taxon>
        <taxon>Mycobacteriaceae</taxon>
        <taxon>Mycolicibacterium</taxon>
    </lineage>
</organism>
<evidence type="ECO:0000256" key="9">
    <source>
        <dbReference type="ARBA" id="ARBA00022989"/>
    </source>
</evidence>
<keyword evidence="5 12" id="KW-0812">Transmembrane</keyword>
<feature type="transmembrane region" description="Helical" evidence="12">
    <location>
        <begin position="170"/>
        <end position="189"/>
    </location>
</feature>
<name>A0A7I7T6X4_9MYCO</name>
<dbReference type="RefSeq" id="WP_163748831.1">
    <property type="nucleotide sequence ID" value="NZ_AP022596.1"/>
</dbReference>
<feature type="transmembrane region" description="Helical" evidence="12">
    <location>
        <begin position="30"/>
        <end position="52"/>
    </location>
</feature>
<evidence type="ECO:0000256" key="7">
    <source>
        <dbReference type="ARBA" id="ARBA00022840"/>
    </source>
</evidence>
<reference evidence="15 16" key="1">
    <citation type="journal article" date="2019" name="Emerg. Microbes Infect.">
        <title>Comprehensive subspecies identification of 175 nontuberculous mycobacteria species based on 7547 genomic profiles.</title>
        <authorList>
            <person name="Matsumoto Y."/>
            <person name="Kinjo T."/>
            <person name="Motooka D."/>
            <person name="Nabeya D."/>
            <person name="Jung N."/>
            <person name="Uechi K."/>
            <person name="Horii T."/>
            <person name="Iida T."/>
            <person name="Fujita J."/>
            <person name="Nakamura S."/>
        </authorList>
    </citation>
    <scope>NUCLEOTIDE SEQUENCE [LARGE SCALE GENOMIC DNA]</scope>
    <source>
        <strain evidence="15 16">JCM 30396</strain>
    </source>
</reference>
<keyword evidence="16" id="KW-1185">Reference proteome</keyword>
<dbReference type="EMBL" id="AP022596">
    <property type="protein sequence ID" value="BBY64828.1"/>
    <property type="molecule type" value="Genomic_DNA"/>
</dbReference>
<keyword evidence="7" id="KW-0067">ATP-binding</keyword>
<feature type="domain" description="ABC transporter" evidence="13">
    <location>
        <begin position="350"/>
        <end position="584"/>
    </location>
</feature>
<dbReference type="PANTHER" id="PTHR24221:SF654">
    <property type="entry name" value="ATP-BINDING CASSETTE SUB-FAMILY B MEMBER 6"/>
    <property type="match status" value="1"/>
</dbReference>
<evidence type="ECO:0000259" key="13">
    <source>
        <dbReference type="PROSITE" id="PS50893"/>
    </source>
</evidence>
<dbReference type="Pfam" id="PF00005">
    <property type="entry name" value="ABC_tran"/>
    <property type="match status" value="1"/>
</dbReference>
<dbReference type="GO" id="GO:0005886">
    <property type="term" value="C:plasma membrane"/>
    <property type="evidence" value="ECO:0007669"/>
    <property type="project" value="UniProtKB-SubCell"/>
</dbReference>
<dbReference type="InterPro" id="IPR003593">
    <property type="entry name" value="AAA+_ATPase"/>
</dbReference>
<evidence type="ECO:0000256" key="8">
    <source>
        <dbReference type="ARBA" id="ARBA00022967"/>
    </source>
</evidence>
<keyword evidence="3" id="KW-1003">Cell membrane</keyword>
<keyword evidence="6" id="KW-0547">Nucleotide-binding</keyword>
<comment type="subcellular location">
    <subcellularLocation>
        <location evidence="1">Cell inner membrane</location>
        <topology evidence="1">Multi-pass membrane protein</topology>
    </subcellularLocation>
</comment>
<dbReference type="AlphaFoldDB" id="A0A7I7T6X4"/>
<dbReference type="InterPro" id="IPR036640">
    <property type="entry name" value="ABC1_TM_sf"/>
</dbReference>
<evidence type="ECO:0000256" key="1">
    <source>
        <dbReference type="ARBA" id="ARBA00004429"/>
    </source>
</evidence>
<dbReference type="GO" id="GO:0005524">
    <property type="term" value="F:ATP binding"/>
    <property type="evidence" value="ECO:0007669"/>
    <property type="project" value="UniProtKB-KW"/>
</dbReference>
<keyword evidence="10 12" id="KW-0472">Membrane</keyword>
<feature type="transmembrane region" description="Helical" evidence="12">
    <location>
        <begin position="145"/>
        <end position="164"/>
    </location>
</feature>
<dbReference type="InterPro" id="IPR027417">
    <property type="entry name" value="P-loop_NTPase"/>
</dbReference>
<dbReference type="InterPro" id="IPR003439">
    <property type="entry name" value="ABC_transporter-like_ATP-bd"/>
</dbReference>
<dbReference type="SUPFAM" id="SSF90123">
    <property type="entry name" value="ABC transporter transmembrane region"/>
    <property type="match status" value="1"/>
</dbReference>
<keyword evidence="2" id="KW-0813">Transport</keyword>
<protein>
    <submittedName>
        <fullName evidence="15">ABC transporter permease</fullName>
    </submittedName>
</protein>
<dbReference type="Pfam" id="PF00664">
    <property type="entry name" value="ABC_membrane"/>
    <property type="match status" value="1"/>
</dbReference>
<dbReference type="KEGG" id="mhev:MHEL_30710"/>
<proteinExistence type="inferred from homology"/>
<comment type="similarity">
    <text evidence="11">Belongs to the ABC transporter superfamily. Siderophore-Fe(3+) uptake transporter (SIUT) (TC 3.A.1.21) family.</text>
</comment>
<evidence type="ECO:0000256" key="2">
    <source>
        <dbReference type="ARBA" id="ARBA00022448"/>
    </source>
</evidence>
<dbReference type="GO" id="GO:0034040">
    <property type="term" value="F:ATPase-coupled lipid transmembrane transporter activity"/>
    <property type="evidence" value="ECO:0007669"/>
    <property type="project" value="TreeGrafter"/>
</dbReference>
<feature type="domain" description="ABC transmembrane type-1" evidence="14">
    <location>
        <begin position="32"/>
        <end position="313"/>
    </location>
</feature>
<dbReference type="PROSITE" id="PS50893">
    <property type="entry name" value="ABC_TRANSPORTER_2"/>
    <property type="match status" value="1"/>
</dbReference>